<evidence type="ECO:0000259" key="1">
    <source>
        <dbReference type="PROSITE" id="PS50011"/>
    </source>
</evidence>
<dbReference type="GO" id="GO:0044773">
    <property type="term" value="P:mitotic DNA damage checkpoint signaling"/>
    <property type="evidence" value="ECO:0007669"/>
    <property type="project" value="TreeGrafter"/>
</dbReference>
<gene>
    <name evidence="2" type="ORF">FDP41_005676</name>
</gene>
<evidence type="ECO:0000313" key="3">
    <source>
        <dbReference type="Proteomes" id="UP000444721"/>
    </source>
</evidence>
<dbReference type="PANTHER" id="PTHR44167:SF24">
    <property type="entry name" value="SERINE_THREONINE-PROTEIN KINASE CHK2"/>
    <property type="match status" value="1"/>
</dbReference>
<dbReference type="VEuPathDB" id="AmoebaDB:NfTy_066810"/>
<accession>A0A6A5BP40</accession>
<dbReference type="GO" id="GO:0005524">
    <property type="term" value="F:ATP binding"/>
    <property type="evidence" value="ECO:0007669"/>
    <property type="project" value="InterPro"/>
</dbReference>
<organism evidence="2 3">
    <name type="scientific">Naegleria fowleri</name>
    <name type="common">Brain eating amoeba</name>
    <dbReference type="NCBI Taxonomy" id="5763"/>
    <lineage>
        <taxon>Eukaryota</taxon>
        <taxon>Discoba</taxon>
        <taxon>Heterolobosea</taxon>
        <taxon>Tetramitia</taxon>
        <taxon>Eutetramitia</taxon>
        <taxon>Vahlkampfiidae</taxon>
        <taxon>Naegleria</taxon>
    </lineage>
</organism>
<dbReference type="GeneID" id="68112894"/>
<dbReference type="VEuPathDB" id="AmoebaDB:NF0009970"/>
<dbReference type="SMART" id="SM00220">
    <property type="entry name" value="S_TKc"/>
    <property type="match status" value="1"/>
</dbReference>
<keyword evidence="3" id="KW-1185">Reference proteome</keyword>
<dbReference type="OrthoDB" id="10037698at2759"/>
<feature type="domain" description="Protein kinase" evidence="1">
    <location>
        <begin position="222"/>
        <end position="459"/>
    </location>
</feature>
<evidence type="ECO:0000313" key="2">
    <source>
        <dbReference type="EMBL" id="KAF0975305.1"/>
    </source>
</evidence>
<proteinExistence type="predicted"/>
<dbReference type="PROSITE" id="PS50011">
    <property type="entry name" value="PROTEIN_KINASE_DOM"/>
    <property type="match status" value="1"/>
</dbReference>
<name>A0A6A5BP40_NAEFO</name>
<dbReference type="EMBL" id="VFQX01000046">
    <property type="protein sequence ID" value="KAF0975305.1"/>
    <property type="molecule type" value="Genomic_DNA"/>
</dbReference>
<dbReference type="SUPFAM" id="SSF56112">
    <property type="entry name" value="Protein kinase-like (PK-like)"/>
    <property type="match status" value="1"/>
</dbReference>
<dbReference type="Pfam" id="PF00069">
    <property type="entry name" value="Pkinase"/>
    <property type="match status" value="1"/>
</dbReference>
<dbReference type="VEuPathDB" id="AmoebaDB:FDP41_005676"/>
<dbReference type="InterPro" id="IPR011009">
    <property type="entry name" value="Kinase-like_dom_sf"/>
</dbReference>
<reference evidence="2 3" key="1">
    <citation type="journal article" date="2019" name="Sci. Rep.">
        <title>Nanopore sequencing improves the draft genome of the human pathogenic amoeba Naegleria fowleri.</title>
        <authorList>
            <person name="Liechti N."/>
            <person name="Schurch N."/>
            <person name="Bruggmann R."/>
            <person name="Wittwer M."/>
        </authorList>
    </citation>
    <scope>NUCLEOTIDE SEQUENCE [LARGE SCALE GENOMIC DNA]</scope>
    <source>
        <strain evidence="2 3">ATCC 30894</strain>
    </source>
</reference>
<dbReference type="GO" id="GO:0005634">
    <property type="term" value="C:nucleus"/>
    <property type="evidence" value="ECO:0007669"/>
    <property type="project" value="TreeGrafter"/>
</dbReference>
<protein>
    <recommendedName>
        <fullName evidence="1">Protein kinase domain-containing protein</fullName>
    </recommendedName>
</protein>
<sequence>MEEQTKRMKLENRVTTEESTITTSELYQRLSVSVENFQSEEESTQFNNSTIPALQINKTRVHQFFKKLFSNEISTVYTAVDTNKTIIYNRKPDFTFIPKMFNLTENDPRAIEHLALGFLELKKDTKVIETPHILGQLCDYMFRALKDSYKSYVFGFVSNFKDIIFVKIRKSMTELGEENIITTRSPKLSLFSTGIQNSDGYSYLKRLLNTPTQQTWTDNRTFTLGNFIAAGATSFVFDFGDGKIIKLAKTPSDNTHIITETKTITFLDEKGVNPLPKIVEHGNYWIVMEKCYPCTSLSKSEMKALVELVKSFHQAGVLHRDIRPQNIMKTDSTPLLIDFGFSVRIEEHHSNFAGTSTFCAEQYSEHWTHRLTSTYLKIYDYESLLKVFVYFADTTVKNSIDSCNLIGTQRRQYFVKFWKKYAKNNMTFKTALNAIIKLEEQDDITPIFATFIDNIDEYE</sequence>
<comment type="caution">
    <text evidence="2">The sequence shown here is derived from an EMBL/GenBank/DDBJ whole genome shotgun (WGS) entry which is preliminary data.</text>
</comment>
<dbReference type="Gene3D" id="1.10.510.10">
    <property type="entry name" value="Transferase(Phosphotransferase) domain 1"/>
    <property type="match status" value="1"/>
</dbReference>
<dbReference type="InterPro" id="IPR000719">
    <property type="entry name" value="Prot_kinase_dom"/>
</dbReference>
<dbReference type="PANTHER" id="PTHR44167">
    <property type="entry name" value="OVARIAN-SPECIFIC SERINE/THREONINE-PROTEIN KINASE LOK-RELATED"/>
    <property type="match status" value="1"/>
</dbReference>
<dbReference type="AlphaFoldDB" id="A0A6A5BP40"/>
<dbReference type="RefSeq" id="XP_044560018.1">
    <property type="nucleotide sequence ID" value="XM_044709226.1"/>
</dbReference>
<dbReference type="Proteomes" id="UP000444721">
    <property type="component" value="Unassembled WGS sequence"/>
</dbReference>
<dbReference type="GO" id="GO:0004674">
    <property type="term" value="F:protein serine/threonine kinase activity"/>
    <property type="evidence" value="ECO:0007669"/>
    <property type="project" value="TreeGrafter"/>
</dbReference>